<feature type="non-terminal residue" evidence="1">
    <location>
        <position position="1"/>
    </location>
</feature>
<dbReference type="EMBL" id="KN817539">
    <property type="protein sequence ID" value="KJA24005.1"/>
    <property type="molecule type" value="Genomic_DNA"/>
</dbReference>
<name>A0A0D2PX20_HYPSF</name>
<evidence type="ECO:0000313" key="2">
    <source>
        <dbReference type="Proteomes" id="UP000054270"/>
    </source>
</evidence>
<reference evidence="2" key="1">
    <citation type="submission" date="2014-04" db="EMBL/GenBank/DDBJ databases">
        <title>Evolutionary Origins and Diversification of the Mycorrhizal Mutualists.</title>
        <authorList>
            <consortium name="DOE Joint Genome Institute"/>
            <consortium name="Mycorrhizal Genomics Consortium"/>
            <person name="Kohler A."/>
            <person name="Kuo A."/>
            <person name="Nagy L.G."/>
            <person name="Floudas D."/>
            <person name="Copeland A."/>
            <person name="Barry K.W."/>
            <person name="Cichocki N."/>
            <person name="Veneault-Fourrey C."/>
            <person name="LaButti K."/>
            <person name="Lindquist E.A."/>
            <person name="Lipzen A."/>
            <person name="Lundell T."/>
            <person name="Morin E."/>
            <person name="Murat C."/>
            <person name="Riley R."/>
            <person name="Ohm R."/>
            <person name="Sun H."/>
            <person name="Tunlid A."/>
            <person name="Henrissat B."/>
            <person name="Grigoriev I.V."/>
            <person name="Hibbett D.S."/>
            <person name="Martin F."/>
        </authorList>
    </citation>
    <scope>NUCLEOTIDE SEQUENCE [LARGE SCALE GENOMIC DNA]</scope>
    <source>
        <strain evidence="2">FD-334 SS-4</strain>
    </source>
</reference>
<evidence type="ECO:0008006" key="3">
    <source>
        <dbReference type="Google" id="ProtNLM"/>
    </source>
</evidence>
<accession>A0A0D2PX20</accession>
<gene>
    <name evidence="1" type="ORF">HYPSUDRAFT_136731</name>
</gene>
<dbReference type="OrthoDB" id="3202607at2759"/>
<sequence length="293" mass="32645">IPPSRKPRAVVDKDGRVIVVAAGHPDDRDWEGVQQSGHEAILSAATRLNFPKKALRHRRGNFPALNVGISHGGGSTEPGNLHHEDENSKELDALVRHPSFQRIAGFASSVFHTWAPKLHTHYAQNLDGLLEKHPRLQRNFSNSVFAAAAFNFGPRTCSKKHRDFANLPYGWCSVTALGQYDYTRGGHLVLWELGLILEFPPGTTILLPSAAISHSNTPILAHETRTSFAQFTAGGLFRWKEHGYQTDEKFFWGKTQEELALIALENEARCELGLSLFSTFEEVEAELHLRGAR</sequence>
<proteinExistence type="predicted"/>
<dbReference type="Proteomes" id="UP000054270">
    <property type="component" value="Unassembled WGS sequence"/>
</dbReference>
<organism evidence="1 2">
    <name type="scientific">Hypholoma sublateritium (strain FD-334 SS-4)</name>
    <dbReference type="NCBI Taxonomy" id="945553"/>
    <lineage>
        <taxon>Eukaryota</taxon>
        <taxon>Fungi</taxon>
        <taxon>Dikarya</taxon>
        <taxon>Basidiomycota</taxon>
        <taxon>Agaricomycotina</taxon>
        <taxon>Agaricomycetes</taxon>
        <taxon>Agaricomycetidae</taxon>
        <taxon>Agaricales</taxon>
        <taxon>Agaricineae</taxon>
        <taxon>Strophariaceae</taxon>
        <taxon>Hypholoma</taxon>
    </lineage>
</organism>
<keyword evidence="2" id="KW-1185">Reference proteome</keyword>
<dbReference type="Gene3D" id="3.60.130.30">
    <property type="match status" value="1"/>
</dbReference>
<protein>
    <recommendedName>
        <fullName evidence="3">Fe2OG dioxygenase domain-containing protein</fullName>
    </recommendedName>
</protein>
<dbReference type="OMA" id="THAPRIF"/>
<dbReference type="AlphaFoldDB" id="A0A0D2PX20"/>
<evidence type="ECO:0000313" key="1">
    <source>
        <dbReference type="EMBL" id="KJA24005.1"/>
    </source>
</evidence>